<dbReference type="SMART" id="SM00388">
    <property type="entry name" value="HisKA"/>
    <property type="match status" value="1"/>
</dbReference>
<comment type="caution">
    <text evidence="13">The sequence shown here is derived from an EMBL/GenBank/DDBJ whole genome shotgun (WGS) entry which is preliminary data.</text>
</comment>
<dbReference type="CDD" id="cd17580">
    <property type="entry name" value="REC_2_DhkD-like"/>
    <property type="match status" value="1"/>
</dbReference>
<name>A0A926ZI37_9CYAN</name>
<dbReference type="SMART" id="SM00387">
    <property type="entry name" value="HATPase_c"/>
    <property type="match status" value="1"/>
</dbReference>
<feature type="domain" description="Histidine kinase" evidence="11">
    <location>
        <begin position="164"/>
        <end position="395"/>
    </location>
</feature>
<feature type="domain" description="Response regulatory" evidence="12">
    <location>
        <begin position="421"/>
        <end position="537"/>
    </location>
</feature>
<dbReference type="InterPro" id="IPR003594">
    <property type="entry name" value="HATPase_dom"/>
</dbReference>
<dbReference type="InterPro" id="IPR036097">
    <property type="entry name" value="HisK_dim/P_sf"/>
</dbReference>
<dbReference type="CDD" id="cd00082">
    <property type="entry name" value="HisKA"/>
    <property type="match status" value="1"/>
</dbReference>
<organism evidence="13 14">
    <name type="scientific">Aerosakkonema funiforme FACHB-1375</name>
    <dbReference type="NCBI Taxonomy" id="2949571"/>
    <lineage>
        <taxon>Bacteria</taxon>
        <taxon>Bacillati</taxon>
        <taxon>Cyanobacteriota</taxon>
        <taxon>Cyanophyceae</taxon>
        <taxon>Oscillatoriophycideae</taxon>
        <taxon>Aerosakkonematales</taxon>
        <taxon>Aerosakkonemataceae</taxon>
        <taxon>Aerosakkonema</taxon>
    </lineage>
</organism>
<evidence type="ECO:0000256" key="5">
    <source>
        <dbReference type="ARBA" id="ARBA00022679"/>
    </source>
</evidence>
<dbReference type="PROSITE" id="PS50109">
    <property type="entry name" value="HIS_KIN"/>
    <property type="match status" value="1"/>
</dbReference>
<dbReference type="InterPro" id="IPR005467">
    <property type="entry name" value="His_kinase_dom"/>
</dbReference>
<accession>A0A926ZI37</accession>
<dbReference type="FunFam" id="3.30.565.10:FF:000010">
    <property type="entry name" value="Sensor histidine kinase RcsC"/>
    <property type="match status" value="1"/>
</dbReference>
<protein>
    <recommendedName>
        <fullName evidence="8">Circadian input-output histidine kinase CikA</fullName>
        <ecNumber evidence="3">2.7.13.3</ecNumber>
    </recommendedName>
</protein>
<dbReference type="InterPro" id="IPR004358">
    <property type="entry name" value="Sig_transdc_His_kin-like_C"/>
</dbReference>
<evidence type="ECO:0000259" key="12">
    <source>
        <dbReference type="PROSITE" id="PS50110"/>
    </source>
</evidence>
<dbReference type="RefSeq" id="WP_190469481.1">
    <property type="nucleotide sequence ID" value="NZ_JACJPW010000070.1"/>
</dbReference>
<reference evidence="13" key="1">
    <citation type="journal article" date="2015" name="ISME J.">
        <title>Draft Genome Sequence of Streptomyces incarnatus NRRL8089, which Produces the Nucleoside Antibiotic Sinefungin.</title>
        <authorList>
            <person name="Oshima K."/>
            <person name="Hattori M."/>
            <person name="Shimizu H."/>
            <person name="Fukuda K."/>
            <person name="Nemoto M."/>
            <person name="Inagaki K."/>
            <person name="Tamura T."/>
        </authorList>
    </citation>
    <scope>NUCLEOTIDE SEQUENCE</scope>
    <source>
        <strain evidence="13">FACHB-1375</strain>
    </source>
</reference>
<dbReference type="PRINTS" id="PR00344">
    <property type="entry name" value="BCTRLSENSOR"/>
</dbReference>
<evidence type="ECO:0000256" key="6">
    <source>
        <dbReference type="ARBA" id="ARBA00022777"/>
    </source>
</evidence>
<dbReference type="InterPro" id="IPR011006">
    <property type="entry name" value="CheY-like_superfamily"/>
</dbReference>
<dbReference type="InterPro" id="IPR003661">
    <property type="entry name" value="HisK_dim/P_dom"/>
</dbReference>
<evidence type="ECO:0000256" key="7">
    <source>
        <dbReference type="ARBA" id="ARBA00023012"/>
    </source>
</evidence>
<evidence type="ECO:0000256" key="9">
    <source>
        <dbReference type="PROSITE-ProRule" id="PRU00169"/>
    </source>
</evidence>
<dbReference type="EC" id="2.7.13.3" evidence="3"/>
<dbReference type="SUPFAM" id="SSF52172">
    <property type="entry name" value="CheY-like"/>
    <property type="match status" value="2"/>
</dbReference>
<dbReference type="PANTHER" id="PTHR43547:SF2">
    <property type="entry name" value="HYBRID SIGNAL TRANSDUCTION HISTIDINE KINASE C"/>
    <property type="match status" value="1"/>
</dbReference>
<keyword evidence="4 9" id="KW-0597">Phosphoprotein</keyword>
<dbReference type="PROSITE" id="PS50110">
    <property type="entry name" value="RESPONSE_REGULATORY"/>
    <property type="match status" value="2"/>
</dbReference>
<evidence type="ECO:0000313" key="14">
    <source>
        <dbReference type="Proteomes" id="UP000641646"/>
    </source>
</evidence>
<comment type="catalytic activity">
    <reaction evidence="1">
        <text>ATP + protein L-histidine = ADP + protein N-phospho-L-histidine.</text>
        <dbReference type="EC" id="2.7.13.3"/>
    </reaction>
</comment>
<dbReference type="Gene3D" id="3.30.565.10">
    <property type="entry name" value="Histidine kinase-like ATPase, C-terminal domain"/>
    <property type="match status" value="1"/>
</dbReference>
<dbReference type="PANTHER" id="PTHR43547">
    <property type="entry name" value="TWO-COMPONENT HISTIDINE KINASE"/>
    <property type="match status" value="1"/>
</dbReference>
<dbReference type="SUPFAM" id="SSF55874">
    <property type="entry name" value="ATPase domain of HSP90 chaperone/DNA topoisomerase II/histidine kinase"/>
    <property type="match status" value="1"/>
</dbReference>
<evidence type="ECO:0000256" key="1">
    <source>
        <dbReference type="ARBA" id="ARBA00000085"/>
    </source>
</evidence>
<evidence type="ECO:0000256" key="8">
    <source>
        <dbReference type="ARBA" id="ARBA00074306"/>
    </source>
</evidence>
<evidence type="ECO:0000256" key="10">
    <source>
        <dbReference type="SAM" id="Coils"/>
    </source>
</evidence>
<evidence type="ECO:0000259" key="11">
    <source>
        <dbReference type="PROSITE" id="PS50109"/>
    </source>
</evidence>
<feature type="domain" description="Response regulatory" evidence="12">
    <location>
        <begin position="4"/>
        <end position="120"/>
    </location>
</feature>
<dbReference type="InterPro" id="IPR001789">
    <property type="entry name" value="Sig_transdc_resp-reg_receiver"/>
</dbReference>
<evidence type="ECO:0000313" key="13">
    <source>
        <dbReference type="EMBL" id="MBD2183983.1"/>
    </source>
</evidence>
<evidence type="ECO:0000256" key="4">
    <source>
        <dbReference type="ARBA" id="ARBA00022553"/>
    </source>
</evidence>
<keyword evidence="14" id="KW-1185">Reference proteome</keyword>
<evidence type="ECO:0000256" key="2">
    <source>
        <dbReference type="ARBA" id="ARBA00006402"/>
    </source>
</evidence>
<comment type="similarity">
    <text evidence="2">In the N-terminal section; belongs to the phytochrome family.</text>
</comment>
<dbReference type="InterPro" id="IPR036890">
    <property type="entry name" value="HATPase_C_sf"/>
</dbReference>
<keyword evidence="7" id="KW-0902">Two-component regulatory system</keyword>
<dbReference type="SMART" id="SM00448">
    <property type="entry name" value="REC"/>
    <property type="match status" value="2"/>
</dbReference>
<dbReference type="GO" id="GO:0000155">
    <property type="term" value="F:phosphorelay sensor kinase activity"/>
    <property type="evidence" value="ECO:0007669"/>
    <property type="project" value="InterPro"/>
</dbReference>
<evidence type="ECO:0000256" key="3">
    <source>
        <dbReference type="ARBA" id="ARBA00012438"/>
    </source>
</evidence>
<keyword evidence="6" id="KW-0418">Kinase</keyword>
<dbReference type="AlphaFoldDB" id="A0A926ZI37"/>
<feature type="coiled-coil region" evidence="10">
    <location>
        <begin position="123"/>
        <end position="157"/>
    </location>
</feature>
<sequence length="540" mass="60747">MSLNILVIDDNPTDRLLIRREIEREFAEVRVKEITNDRTWEEALTENNFDVVVTDYQLGWNNGLEILKKLKSRYADLPVIMFTNSGNEEIAVEAMKSGLDDYIIKAPNRYIRVPIAIRKALKAAEIRRRTTQLEAEREQLLAKEKAAREDAEAANRLKDEFLANLSHELRTPLNSMLGWAQMLRLKKLNEHDYRRAVETIERNTKSLARLIEDLLDVSRIITGNLSLNFEQIELAPVIEAALNTVRPVAETKAIDINFVKDLEVQPILGDASRLQQIMWNLLSNAVKFTPRGGSVEIRLSTVIDDRSEEKSSAFPMSCTQIRVSDTGQGIEREFLPYVFDRFRQADSSITRSFGGLGLGLAIVRHLVELHGGTVKVESPGIGKGATFTVQFPLPHHNTQPTNLLAEFETTSSYSPSLSGVRIVLVDDDADTRDLLQFVIEQYRAEVKTAASVREALALLQEFPPNVLISDIGMTEENGYDLIRQVKEIKSLRQIPTIALTAYAGQLDRDRILSAGFQMHLPKPIEPDDLVGAIALLVGRI</sequence>
<dbReference type="CDD" id="cd00156">
    <property type="entry name" value="REC"/>
    <property type="match status" value="1"/>
</dbReference>
<reference evidence="13" key="2">
    <citation type="submission" date="2020-08" db="EMBL/GenBank/DDBJ databases">
        <authorList>
            <person name="Chen M."/>
            <person name="Teng W."/>
            <person name="Zhao L."/>
            <person name="Hu C."/>
            <person name="Zhou Y."/>
            <person name="Han B."/>
            <person name="Song L."/>
            <person name="Shu W."/>
        </authorList>
    </citation>
    <scope>NUCLEOTIDE SEQUENCE</scope>
    <source>
        <strain evidence="13">FACHB-1375</strain>
    </source>
</reference>
<dbReference type="Proteomes" id="UP000641646">
    <property type="component" value="Unassembled WGS sequence"/>
</dbReference>
<feature type="modified residue" description="4-aspartylphosphate" evidence="9">
    <location>
        <position position="55"/>
    </location>
</feature>
<dbReference type="Gene3D" id="1.10.287.130">
    <property type="match status" value="1"/>
</dbReference>
<proteinExistence type="inferred from homology"/>
<dbReference type="Pfam" id="PF00072">
    <property type="entry name" value="Response_reg"/>
    <property type="match status" value="2"/>
</dbReference>
<dbReference type="EMBL" id="JACJPW010000070">
    <property type="protein sequence ID" value="MBD2183983.1"/>
    <property type="molecule type" value="Genomic_DNA"/>
</dbReference>
<dbReference type="Pfam" id="PF02518">
    <property type="entry name" value="HATPase_c"/>
    <property type="match status" value="1"/>
</dbReference>
<dbReference type="FunFam" id="1.10.287.130:FF:000001">
    <property type="entry name" value="Two-component sensor histidine kinase"/>
    <property type="match status" value="1"/>
</dbReference>
<keyword evidence="5" id="KW-0808">Transferase</keyword>
<dbReference type="Pfam" id="PF00512">
    <property type="entry name" value="HisKA"/>
    <property type="match status" value="1"/>
</dbReference>
<feature type="modified residue" description="4-aspartylphosphate" evidence="9">
    <location>
        <position position="470"/>
    </location>
</feature>
<gene>
    <name evidence="13" type="ORF">H6G03_23425</name>
</gene>
<keyword evidence="10" id="KW-0175">Coiled coil</keyword>
<dbReference type="Gene3D" id="3.40.50.2300">
    <property type="match status" value="2"/>
</dbReference>
<dbReference type="CDD" id="cd16922">
    <property type="entry name" value="HATPase_EvgS-ArcB-TorS-like"/>
    <property type="match status" value="1"/>
</dbReference>
<dbReference type="SUPFAM" id="SSF47384">
    <property type="entry name" value="Homodimeric domain of signal transducing histidine kinase"/>
    <property type="match status" value="1"/>
</dbReference>